<dbReference type="GO" id="GO:0016853">
    <property type="term" value="F:isomerase activity"/>
    <property type="evidence" value="ECO:0007669"/>
    <property type="project" value="UniProtKB-UniRule"/>
</dbReference>
<name>A0A1B7VPL8_APHFL</name>
<dbReference type="PATRIC" id="fig|1710894.3.peg.1703"/>
<evidence type="ECO:0000256" key="2">
    <source>
        <dbReference type="ARBA" id="ARBA00023235"/>
    </source>
</evidence>
<dbReference type="Gene3D" id="3.30.429.10">
    <property type="entry name" value="Macrophage Migration Inhibitory Factor"/>
    <property type="match status" value="1"/>
</dbReference>
<dbReference type="EC" id="5.3.2.-" evidence="4"/>
<reference evidence="6 7" key="1">
    <citation type="submission" date="2015-09" db="EMBL/GenBank/DDBJ databases">
        <title>Whole genome shotgun sequence assembly of Aphanizomenon flos-aquae UKL13.</title>
        <authorList>
            <person name="Driscoll C."/>
        </authorList>
    </citation>
    <scope>NUCLEOTIDE SEQUENCE [LARGE SCALE GENOMIC DNA]</scope>
    <source>
        <strain evidence="6">MDT13</strain>
    </source>
</reference>
<evidence type="ECO:0000313" key="7">
    <source>
        <dbReference type="Proteomes" id="UP000092382"/>
    </source>
</evidence>
<comment type="caution">
    <text evidence="6">The sequence shown here is derived from an EMBL/GenBank/DDBJ whole genome shotgun (WGS) entry which is preliminary data.</text>
</comment>
<keyword evidence="2 4" id="KW-0413">Isomerase</keyword>
<sequence>MPFVTVQIGKGHSIEKKQKLVKAVTEALVSALGTKPEWITIHIDEFERDNWAVGGVLHSDKHAGRHEETGR</sequence>
<comment type="similarity">
    <text evidence="1 4">Belongs to the 4-oxalocrotonate tautomerase family.</text>
</comment>
<dbReference type="Pfam" id="PF01361">
    <property type="entry name" value="Tautomerase"/>
    <property type="match status" value="1"/>
</dbReference>
<dbReference type="InterPro" id="IPR014347">
    <property type="entry name" value="Tautomerase/MIF_sf"/>
</dbReference>
<evidence type="ECO:0000256" key="3">
    <source>
        <dbReference type="PIRSR" id="PIRSR618191-1"/>
    </source>
</evidence>
<dbReference type="PANTHER" id="PTHR35530:SF1">
    <property type="entry name" value="2-HYDROXYMUCONATE TAUTOMERASE"/>
    <property type="match status" value="1"/>
</dbReference>
<feature type="active site" description="Proton acceptor; via imino nitrogen" evidence="3">
    <location>
        <position position="2"/>
    </location>
</feature>
<organism evidence="6 7">
    <name type="scientific">Aphanizomenon flos-aquae LD13</name>
    <dbReference type="NCBI Taxonomy" id="1710894"/>
    <lineage>
        <taxon>Bacteria</taxon>
        <taxon>Bacillati</taxon>
        <taxon>Cyanobacteriota</taxon>
        <taxon>Cyanophyceae</taxon>
        <taxon>Nostocales</taxon>
        <taxon>Aphanizomenonaceae</taxon>
        <taxon>Aphanizomenon</taxon>
    </lineage>
</organism>
<gene>
    <name evidence="6" type="ORF">AN481_15650</name>
</gene>
<dbReference type="Proteomes" id="UP000092382">
    <property type="component" value="Unassembled WGS sequence"/>
</dbReference>
<dbReference type="SUPFAM" id="SSF55331">
    <property type="entry name" value="Tautomerase/MIF"/>
    <property type="match status" value="1"/>
</dbReference>
<proteinExistence type="inferred from homology"/>
<dbReference type="AlphaFoldDB" id="A0A1B7VPL8"/>
<dbReference type="STRING" id="1803587.GCA_001593825_03475"/>
<dbReference type="NCBIfam" id="TIGR00013">
    <property type="entry name" value="taut"/>
    <property type="match status" value="1"/>
</dbReference>
<evidence type="ECO:0000313" key="6">
    <source>
        <dbReference type="EMBL" id="OBQ22446.1"/>
    </source>
</evidence>
<accession>A0A1B7VPL8</accession>
<evidence type="ECO:0000256" key="1">
    <source>
        <dbReference type="ARBA" id="ARBA00006723"/>
    </source>
</evidence>
<feature type="domain" description="4-oxalocrotonate tautomerase-like" evidence="5">
    <location>
        <begin position="2"/>
        <end position="60"/>
    </location>
</feature>
<dbReference type="InterPro" id="IPR018191">
    <property type="entry name" value="4-OT"/>
</dbReference>
<dbReference type="EMBL" id="LJOY01000062">
    <property type="protein sequence ID" value="OBQ22446.1"/>
    <property type="molecule type" value="Genomic_DNA"/>
</dbReference>
<evidence type="ECO:0000256" key="4">
    <source>
        <dbReference type="RuleBase" id="RU362032"/>
    </source>
</evidence>
<dbReference type="PANTHER" id="PTHR35530">
    <property type="entry name" value="TAUTOMERASE-RELATED"/>
    <property type="match status" value="1"/>
</dbReference>
<protein>
    <recommendedName>
        <fullName evidence="4">Tautomerase</fullName>
        <ecNumber evidence="4">5.3.2.-</ecNumber>
    </recommendedName>
</protein>
<evidence type="ECO:0000259" key="5">
    <source>
        <dbReference type="Pfam" id="PF01361"/>
    </source>
</evidence>
<dbReference type="InterPro" id="IPR004370">
    <property type="entry name" value="4-OT-like_dom"/>
</dbReference>